<feature type="compositionally biased region" description="Basic and acidic residues" evidence="1">
    <location>
        <begin position="152"/>
        <end position="164"/>
    </location>
</feature>
<dbReference type="AlphaFoldDB" id="A0A0P7TY65"/>
<keyword evidence="2" id="KW-0472">Membrane</keyword>
<protein>
    <submittedName>
        <fullName evidence="2">Transmembrane and coiled-coil domain-containing protein 6-like</fullName>
    </submittedName>
</protein>
<dbReference type="InterPro" id="IPR000225">
    <property type="entry name" value="Armadillo"/>
</dbReference>
<evidence type="ECO:0000313" key="2">
    <source>
        <dbReference type="EMBL" id="KPP62491.1"/>
    </source>
</evidence>
<dbReference type="Proteomes" id="UP000034805">
    <property type="component" value="Unassembled WGS sequence"/>
</dbReference>
<gene>
    <name evidence="2" type="ORF">Z043_119321</name>
</gene>
<evidence type="ECO:0000313" key="3">
    <source>
        <dbReference type="Proteomes" id="UP000034805"/>
    </source>
</evidence>
<evidence type="ECO:0000256" key="1">
    <source>
        <dbReference type="SAM" id="MobiDB-lite"/>
    </source>
</evidence>
<dbReference type="PANTHER" id="PTHR16356">
    <property type="entry name" value="TRANSMEMBRANE AND COILED-COIL DOMAIN-CONTAINING PROTEIN 6 TMCO6"/>
    <property type="match status" value="1"/>
</dbReference>
<organism evidence="2 3">
    <name type="scientific">Scleropages formosus</name>
    <name type="common">Asian bonytongue</name>
    <name type="synonym">Osteoglossum formosum</name>
    <dbReference type="NCBI Taxonomy" id="113540"/>
    <lineage>
        <taxon>Eukaryota</taxon>
        <taxon>Metazoa</taxon>
        <taxon>Chordata</taxon>
        <taxon>Craniata</taxon>
        <taxon>Vertebrata</taxon>
        <taxon>Euteleostomi</taxon>
        <taxon>Actinopterygii</taxon>
        <taxon>Neopterygii</taxon>
        <taxon>Teleostei</taxon>
        <taxon>Osteoglossocephala</taxon>
        <taxon>Osteoglossomorpha</taxon>
        <taxon>Osteoglossiformes</taxon>
        <taxon>Osteoglossidae</taxon>
        <taxon>Scleropages</taxon>
    </lineage>
</organism>
<dbReference type="InterPro" id="IPR011989">
    <property type="entry name" value="ARM-like"/>
</dbReference>
<dbReference type="SUPFAM" id="SSF48371">
    <property type="entry name" value="ARM repeat"/>
    <property type="match status" value="1"/>
</dbReference>
<feature type="non-terminal residue" evidence="2">
    <location>
        <position position="797"/>
    </location>
</feature>
<dbReference type="InterPro" id="IPR016024">
    <property type="entry name" value="ARM-type_fold"/>
</dbReference>
<feature type="region of interest" description="Disordered" evidence="1">
    <location>
        <begin position="18"/>
        <end position="54"/>
    </location>
</feature>
<dbReference type="EMBL" id="JARO02008624">
    <property type="protein sequence ID" value="KPP62491.1"/>
    <property type="molecule type" value="Genomic_DNA"/>
</dbReference>
<sequence>KVVLADLTKAALVNPKAIRKVAPKGPQPAKQEDKSSGGTSGGVTKPALAKKPVLEVNETIKTTATFKRKMSQEKFETNSKQTKKKKTETFKVFGSLLEQPLTTPAGGDSDSDSDSSLDVEKWKKLALQLTDSDTAKMDAVTSAELSSPTQIKAKEKEKAGEKGNTRAISKKGNTSESRAEKALTVTELQSENKGKVSITAKMTSAKRPLSSLSNPEQDGLHTPKKRKTSNKKSIKKSGKEKMFLEPNKKVKDVKATMKKDKEETAKQKEDKASVHQISPSKTSLPPGENCRILRQARRDQQLVSKRRVQEDNDEAEEEGAMDTAVHVLSKEQVVELFQGLQHGGARKLDYLQTLRKALRSPEAQLVFTKLENSIHVMVGLLSSSDAQCQMEAAHCLHELSHSPEPTVAPACLPATPYLITYLSGQSAKFTELCLYTLGNLCAESVAVRDKLLAQGIVPALAICMQRPSFAVVEAAGFTVSQLLQTKDAPDKIVPIIMASGIIPHLVATLQPDPQFGMGAAIECAWCLHYLTCSNRGDGTLVDMGTVSKCSSLLITLGGAVAKGNTEEGIELLIWPLLRCVGNLLAGNGLDGLGPQLGDSRLLAALCVLAQAFLHSHPSLAKECLWVLNNLTADSSVFCSAVLFLNLVPVLIQLLPFSLGINTMVLRILANIAHQGTEYCSQLVHRGLLPALCATLKMADPDVVTLSLEVLYTALFSTSQAAEEFMKLRGPAVLEAIQYNSLTEMRLRASYLLDHLLSTHGHIALIKKACEFSCRRRHGNAPKPRLLFPGGRGGETGS</sequence>
<dbReference type="PANTHER" id="PTHR16356:SF1">
    <property type="entry name" value="TRANSMEMBRANE AND COILED-COIL DOMAIN-CONTAINING PROTEIN 6"/>
    <property type="match status" value="1"/>
</dbReference>
<feature type="non-terminal residue" evidence="2">
    <location>
        <position position="1"/>
    </location>
</feature>
<feature type="compositionally biased region" description="Basic and acidic residues" evidence="1">
    <location>
        <begin position="237"/>
        <end position="273"/>
    </location>
</feature>
<accession>A0A0P7TY65</accession>
<proteinExistence type="predicted"/>
<name>A0A0P7TY65_SCLFO</name>
<dbReference type="STRING" id="113540.ENSSFOP00015018606"/>
<feature type="region of interest" description="Disordered" evidence="1">
    <location>
        <begin position="68"/>
        <end position="288"/>
    </location>
</feature>
<keyword evidence="2" id="KW-0812">Transmembrane</keyword>
<dbReference type="Gene3D" id="1.25.10.10">
    <property type="entry name" value="Leucine-rich Repeat Variant"/>
    <property type="match status" value="1"/>
</dbReference>
<reference evidence="2 3" key="1">
    <citation type="submission" date="2015-08" db="EMBL/GenBank/DDBJ databases">
        <title>The genome of the Asian arowana (Scleropages formosus).</title>
        <authorList>
            <person name="Tan M.H."/>
            <person name="Gan H.M."/>
            <person name="Croft L.J."/>
            <person name="Austin C.M."/>
        </authorList>
    </citation>
    <scope>NUCLEOTIDE SEQUENCE [LARGE SCALE GENOMIC DNA]</scope>
    <source>
        <strain evidence="2">Aro1</strain>
    </source>
</reference>
<dbReference type="SMART" id="SM00185">
    <property type="entry name" value="ARM"/>
    <property type="match status" value="7"/>
</dbReference>
<comment type="caution">
    <text evidence="2">The sequence shown here is derived from an EMBL/GenBank/DDBJ whole genome shotgun (WGS) entry which is preliminary data.</text>
</comment>
<feature type="compositionally biased region" description="Basic residues" evidence="1">
    <location>
        <begin position="222"/>
        <end position="236"/>
    </location>
</feature>